<name>A0ABX5KTE6_9BURK</name>
<evidence type="ECO:0000313" key="3">
    <source>
        <dbReference type="EMBL" id="PVX85893.1"/>
    </source>
</evidence>
<keyword evidence="1" id="KW-0732">Signal</keyword>
<organism evidence="3 4">
    <name type="scientific">Paraburkholderia unamae</name>
    <dbReference type="NCBI Taxonomy" id="219649"/>
    <lineage>
        <taxon>Bacteria</taxon>
        <taxon>Pseudomonadati</taxon>
        <taxon>Pseudomonadota</taxon>
        <taxon>Betaproteobacteria</taxon>
        <taxon>Burkholderiales</taxon>
        <taxon>Burkholderiaceae</taxon>
        <taxon>Paraburkholderia</taxon>
    </lineage>
</organism>
<dbReference type="RefSeq" id="WP_116610379.1">
    <property type="nucleotide sequence ID" value="NZ_QEOB01000003.1"/>
</dbReference>
<dbReference type="PROSITE" id="PS50914">
    <property type="entry name" value="BON"/>
    <property type="match status" value="1"/>
</dbReference>
<dbReference type="Gene3D" id="3.30.1340.30">
    <property type="match status" value="1"/>
</dbReference>
<sequence length="118" mass="12435">MKNRYFPLLFALLASQAILVAAPTFAQPQAPESASLPSIRDLKHPSPEDKQLIKAVRRKLARTAGLNPSSVSVLAHDGVIVLTGTVPTQNEIGLATSAASQVPGVTSVIDKLTIRTAL</sequence>
<protein>
    <submittedName>
        <fullName evidence="3">BON domain-containing protein</fullName>
    </submittedName>
</protein>
<dbReference type="PANTHER" id="PTHR34606">
    <property type="entry name" value="BON DOMAIN-CONTAINING PROTEIN"/>
    <property type="match status" value="1"/>
</dbReference>
<keyword evidence="4" id="KW-1185">Reference proteome</keyword>
<dbReference type="InterPro" id="IPR051686">
    <property type="entry name" value="Lipoprotein_DolP"/>
</dbReference>
<dbReference type="InterPro" id="IPR007055">
    <property type="entry name" value="BON_dom"/>
</dbReference>
<accession>A0ABX5KTE6</accession>
<feature type="signal peptide" evidence="1">
    <location>
        <begin position="1"/>
        <end position="26"/>
    </location>
</feature>
<dbReference type="Pfam" id="PF04972">
    <property type="entry name" value="BON"/>
    <property type="match status" value="1"/>
</dbReference>
<dbReference type="PANTHER" id="PTHR34606:SF15">
    <property type="entry name" value="BON DOMAIN-CONTAINING PROTEIN"/>
    <property type="match status" value="1"/>
</dbReference>
<dbReference type="Proteomes" id="UP000245712">
    <property type="component" value="Unassembled WGS sequence"/>
</dbReference>
<evidence type="ECO:0000259" key="2">
    <source>
        <dbReference type="PROSITE" id="PS50914"/>
    </source>
</evidence>
<feature type="domain" description="BON" evidence="2">
    <location>
        <begin position="48"/>
        <end position="116"/>
    </location>
</feature>
<feature type="chain" id="PRO_5047230662" evidence="1">
    <location>
        <begin position="27"/>
        <end position="118"/>
    </location>
</feature>
<evidence type="ECO:0000313" key="4">
    <source>
        <dbReference type="Proteomes" id="UP000245712"/>
    </source>
</evidence>
<dbReference type="EMBL" id="QEOB01000003">
    <property type="protein sequence ID" value="PVX85893.1"/>
    <property type="molecule type" value="Genomic_DNA"/>
</dbReference>
<evidence type="ECO:0000256" key="1">
    <source>
        <dbReference type="SAM" id="SignalP"/>
    </source>
</evidence>
<reference evidence="3 4" key="1">
    <citation type="submission" date="2018-05" db="EMBL/GenBank/DDBJ databases">
        <title>Genomic Encyclopedia of Type Strains, Phase IV (KMG-V): Genome sequencing to study the core and pangenomes of soil and plant-associated prokaryotes.</title>
        <authorList>
            <person name="Whitman W."/>
        </authorList>
    </citation>
    <scope>NUCLEOTIDE SEQUENCE [LARGE SCALE GENOMIC DNA]</scope>
    <source>
        <strain evidence="3 4">SCZa-39</strain>
    </source>
</reference>
<proteinExistence type="predicted"/>
<gene>
    <name evidence="3" type="ORF">C7402_103471</name>
</gene>
<comment type="caution">
    <text evidence="3">The sequence shown here is derived from an EMBL/GenBank/DDBJ whole genome shotgun (WGS) entry which is preliminary data.</text>
</comment>